<evidence type="ECO:0008006" key="4">
    <source>
        <dbReference type="Google" id="ProtNLM"/>
    </source>
</evidence>
<evidence type="ECO:0000313" key="2">
    <source>
        <dbReference type="EMBL" id="MBV7380336.1"/>
    </source>
</evidence>
<keyword evidence="1" id="KW-0732">Signal</keyword>
<reference evidence="2 3" key="1">
    <citation type="submission" date="2021-05" db="EMBL/GenBank/DDBJ databases">
        <title>Culturable bacteria isolated from Daya Bay.</title>
        <authorList>
            <person name="Zheng W."/>
            <person name="Yu S."/>
            <person name="Huang Y."/>
        </authorList>
    </citation>
    <scope>NUCLEOTIDE SEQUENCE [LARGE SCALE GENOMIC DNA]</scope>
    <source>
        <strain evidence="2 3">DP4N28-5</strain>
    </source>
</reference>
<keyword evidence="3" id="KW-1185">Reference proteome</keyword>
<dbReference type="RefSeq" id="WP_218393548.1">
    <property type="nucleotide sequence ID" value="NZ_JAHUZE010000004.1"/>
</dbReference>
<feature type="chain" id="PRO_5045600425" description="GDSL-like Lipase/Acylhydrolase family protein" evidence="1">
    <location>
        <begin position="24"/>
        <end position="698"/>
    </location>
</feature>
<proteinExistence type="predicted"/>
<feature type="signal peptide" evidence="1">
    <location>
        <begin position="1"/>
        <end position="23"/>
    </location>
</feature>
<sequence>MQVRVATFVAALFATLISGSALHAQGIEIRWEITNRFAPFEALGDAVTADQLFDQYRVRPQDGGLEGWHARLDRTIVGGMTSPYAPWLERGDRLHWDPSRAQHTDALLKYVRDEDAQTVRVKLGVAADDPSKLAGKECWWSFRNGPTPCDLPVAVQIPLTGSTEVAVIVGDEVVKASMEPEHVVIVGMGDSYGSGEGNPDVPAQWKGITLGSHEWLSSASFRQPLPARKWVDDRCHRSFFSFQSLAALEVASKDPHRFVTFLHYACSGAEVFDGLLAPQNSGFPDAPFVPLSQVNAAVRELCRTGVERRSDLPRGQYADITATELGGIDITAFERRPYPAAENRFPTELVKNDALDRYMRQFRGENGTDEPSVGMMSCPEGSLRKPDLLMLSIGGNDIGFADLVKYALLPGEYDSSLIAFFTLPSVCPPAEYRADPGLFPTVAQHCLRHDMNDRPHAADLIYGRNGGGGIGERLTLLYNVLQYRLELSPEDIVQTQYPDPLRVVPTREDACGPIDVDRAVVFGTPAGEDPASAWEGLKIGAPLNIARNWSFDFTPEEGYRTLAVFDMLRVELAKAAKRNGISVVCETRDAFVGHGWWQGLHTNLPNAGPPEKQWDADLWAPYAYDPGDRAIRTGNDSAMTQPDPHSAITGAVHPNLTGHRMLAERLAARVDAELRERKAFNADRIGNFLEGIGDAIRQ</sequence>
<dbReference type="EMBL" id="JAHUZE010000004">
    <property type="protein sequence ID" value="MBV7380336.1"/>
    <property type="molecule type" value="Genomic_DNA"/>
</dbReference>
<dbReference type="Proteomes" id="UP000756530">
    <property type="component" value="Unassembled WGS sequence"/>
</dbReference>
<dbReference type="PANTHER" id="PTHR37981:SF1">
    <property type="entry name" value="SGNH HYDROLASE-TYPE ESTERASE DOMAIN-CONTAINING PROTEIN"/>
    <property type="match status" value="1"/>
</dbReference>
<evidence type="ECO:0000313" key="3">
    <source>
        <dbReference type="Proteomes" id="UP000756530"/>
    </source>
</evidence>
<protein>
    <recommendedName>
        <fullName evidence="4">GDSL-like Lipase/Acylhydrolase family protein</fullName>
    </recommendedName>
</protein>
<gene>
    <name evidence="2" type="ORF">KJP28_15530</name>
</gene>
<organism evidence="2 3">
    <name type="scientific">Maritimibacter dapengensis</name>
    <dbReference type="NCBI Taxonomy" id="2836868"/>
    <lineage>
        <taxon>Bacteria</taxon>
        <taxon>Pseudomonadati</taxon>
        <taxon>Pseudomonadota</taxon>
        <taxon>Alphaproteobacteria</taxon>
        <taxon>Rhodobacterales</taxon>
        <taxon>Roseobacteraceae</taxon>
        <taxon>Maritimibacter</taxon>
    </lineage>
</organism>
<comment type="caution">
    <text evidence="2">The sequence shown here is derived from an EMBL/GenBank/DDBJ whole genome shotgun (WGS) entry which is preliminary data.</text>
</comment>
<name>A0ABS6T759_9RHOB</name>
<dbReference type="InterPro" id="IPR037460">
    <property type="entry name" value="SEST-like"/>
</dbReference>
<dbReference type="PANTHER" id="PTHR37981">
    <property type="entry name" value="LIPASE 2"/>
    <property type="match status" value="1"/>
</dbReference>
<evidence type="ECO:0000256" key="1">
    <source>
        <dbReference type="SAM" id="SignalP"/>
    </source>
</evidence>
<accession>A0ABS6T759</accession>